<dbReference type="InParanoid" id="A0A5C7EHD9"/>
<dbReference type="InterPro" id="IPR003018">
    <property type="entry name" value="GAF"/>
</dbReference>
<dbReference type="Gene3D" id="3.20.20.450">
    <property type="entry name" value="EAL domain"/>
    <property type="match status" value="1"/>
</dbReference>
<evidence type="ECO:0000313" key="3">
    <source>
        <dbReference type="EMBL" id="TXF11652.1"/>
    </source>
</evidence>
<dbReference type="InterPro" id="IPR001633">
    <property type="entry name" value="EAL_dom"/>
</dbReference>
<dbReference type="InterPro" id="IPR000160">
    <property type="entry name" value="GGDEF_dom"/>
</dbReference>
<dbReference type="InterPro" id="IPR029787">
    <property type="entry name" value="Nucleotide_cyclase"/>
</dbReference>
<dbReference type="InterPro" id="IPR035919">
    <property type="entry name" value="EAL_sf"/>
</dbReference>
<dbReference type="PROSITE" id="PS50887">
    <property type="entry name" value="GGDEF"/>
    <property type="match status" value="1"/>
</dbReference>
<dbReference type="Pfam" id="PF00990">
    <property type="entry name" value="GGDEF"/>
    <property type="match status" value="1"/>
</dbReference>
<name>A0A5C7EHD9_9PROT</name>
<evidence type="ECO:0000313" key="4">
    <source>
        <dbReference type="Proteomes" id="UP000321201"/>
    </source>
</evidence>
<dbReference type="PANTHER" id="PTHR44757">
    <property type="entry name" value="DIGUANYLATE CYCLASE DGCP"/>
    <property type="match status" value="1"/>
</dbReference>
<dbReference type="PROSITE" id="PS50883">
    <property type="entry name" value="EAL"/>
    <property type="match status" value="1"/>
</dbReference>
<organism evidence="3 4">
    <name type="scientific">Pelomicrobium methylotrophicum</name>
    <dbReference type="NCBI Taxonomy" id="2602750"/>
    <lineage>
        <taxon>Bacteria</taxon>
        <taxon>Pseudomonadati</taxon>
        <taxon>Pseudomonadota</taxon>
        <taxon>Hydrogenophilia</taxon>
        <taxon>Hydrogenophilia incertae sedis</taxon>
        <taxon>Pelomicrobium</taxon>
    </lineage>
</organism>
<dbReference type="InterPro" id="IPR043128">
    <property type="entry name" value="Rev_trsase/Diguanyl_cyclase"/>
</dbReference>
<dbReference type="RefSeq" id="WP_147800051.1">
    <property type="nucleotide sequence ID" value="NZ_VPFL01000012.1"/>
</dbReference>
<dbReference type="SMART" id="SM00052">
    <property type="entry name" value="EAL"/>
    <property type="match status" value="1"/>
</dbReference>
<dbReference type="EMBL" id="VPFL01000012">
    <property type="protein sequence ID" value="TXF11652.1"/>
    <property type="molecule type" value="Genomic_DNA"/>
</dbReference>
<dbReference type="Gene3D" id="3.30.450.40">
    <property type="match status" value="1"/>
</dbReference>
<accession>A0A5C7EHD9</accession>
<gene>
    <name evidence="3" type="ORF">FR698_09955</name>
</gene>
<proteinExistence type="predicted"/>
<reference evidence="3 4" key="1">
    <citation type="submission" date="2019-08" db="EMBL/GenBank/DDBJ databases">
        <title>Pelomicrobium methylotrophicum gen. nov., sp. nov. a moderately thermophilic, facultatively anaerobic, lithoautotrophic and methylotrophic bacterium isolated from a terrestrial mud volcano.</title>
        <authorList>
            <person name="Slobodkina G.B."/>
            <person name="Merkel A.Y."/>
            <person name="Slobodkin A.I."/>
        </authorList>
    </citation>
    <scope>NUCLEOTIDE SEQUENCE [LARGE SCALE GENOMIC DNA]</scope>
    <source>
        <strain evidence="3 4">SM250</strain>
    </source>
</reference>
<sequence length="649" mass="70779">MHIPPATRALANMTLPSLPSPSDGLTVLRQVIEALSLEMDFEAFFRKAAGAAARLVGADAAALLLLNADGLLEYQFFLGVPHGYGERFRGFTFDRRRGVAGQALAEQRPVFVPDYPSYPHAIAEFVASGLRASLALPLQSAGEAVGVLVMSWFRNAVHEPDAERLALLATIGAQLGVALQRRRLEQQLEYRASHDELTGLPNRSHFLCRLTQSLANGKRYGRRYALMVIDLDGFKAVNDGAGHAAGDRLLREVGQKLREVVRTGDVVGRLGGDEFVLLMEYRQWPEEPTTLAARLLERLSLQVAVAGGSVAVSPSIGIAVFPEDGSDADTLLANADLAMYEAKRQRGGRQLCFFNQAIAHAVRQRERLLNEVAQALGSGEFVLHYQPIVDLPSGRTVAVEALLRWIRPDGSLRLPSAFIPEVERHNPRLMQDIGRFVLESAVRQAETWFRAGFSLTVAVNVSARELLEEGFLPTLAELLGRHPDLPRERLMLEITETAALEKLAHARSIMNACRGLGVRFAIDDFGTGYASLTNLRELPVDRVKIDRSFVAGLPAAQGDRAVVQAILRVAQVFGVDVVAEGVETPTQARALQALGCRLMQGYGLAHPLPAAQITDWLRDAKPAALPLTCAGPPLSPSRILEHRLTSKSD</sequence>
<dbReference type="CDD" id="cd01949">
    <property type="entry name" value="GGDEF"/>
    <property type="match status" value="1"/>
</dbReference>
<dbReference type="Proteomes" id="UP000321201">
    <property type="component" value="Unassembled WGS sequence"/>
</dbReference>
<dbReference type="Pfam" id="PF00563">
    <property type="entry name" value="EAL"/>
    <property type="match status" value="1"/>
</dbReference>
<evidence type="ECO:0000259" key="1">
    <source>
        <dbReference type="PROSITE" id="PS50883"/>
    </source>
</evidence>
<comment type="caution">
    <text evidence="3">The sequence shown here is derived from an EMBL/GenBank/DDBJ whole genome shotgun (WGS) entry which is preliminary data.</text>
</comment>
<dbReference type="InterPro" id="IPR029016">
    <property type="entry name" value="GAF-like_dom_sf"/>
</dbReference>
<dbReference type="AlphaFoldDB" id="A0A5C7EHD9"/>
<dbReference type="Pfam" id="PF13185">
    <property type="entry name" value="GAF_2"/>
    <property type="match status" value="1"/>
</dbReference>
<feature type="domain" description="EAL" evidence="1">
    <location>
        <begin position="365"/>
        <end position="621"/>
    </location>
</feature>
<dbReference type="NCBIfam" id="TIGR00254">
    <property type="entry name" value="GGDEF"/>
    <property type="match status" value="1"/>
</dbReference>
<dbReference type="PANTHER" id="PTHR44757:SF2">
    <property type="entry name" value="BIOFILM ARCHITECTURE MAINTENANCE PROTEIN MBAA"/>
    <property type="match status" value="1"/>
</dbReference>
<keyword evidence="4" id="KW-1185">Reference proteome</keyword>
<dbReference type="CDD" id="cd01948">
    <property type="entry name" value="EAL"/>
    <property type="match status" value="1"/>
</dbReference>
<dbReference type="OrthoDB" id="5291908at2"/>
<evidence type="ECO:0000259" key="2">
    <source>
        <dbReference type="PROSITE" id="PS50887"/>
    </source>
</evidence>
<dbReference type="InterPro" id="IPR052155">
    <property type="entry name" value="Biofilm_reg_signaling"/>
</dbReference>
<dbReference type="SUPFAM" id="SSF55781">
    <property type="entry name" value="GAF domain-like"/>
    <property type="match status" value="1"/>
</dbReference>
<dbReference type="SMART" id="SM00065">
    <property type="entry name" value="GAF"/>
    <property type="match status" value="1"/>
</dbReference>
<dbReference type="Gene3D" id="3.30.70.270">
    <property type="match status" value="1"/>
</dbReference>
<dbReference type="SUPFAM" id="SSF141868">
    <property type="entry name" value="EAL domain-like"/>
    <property type="match status" value="1"/>
</dbReference>
<dbReference type="SUPFAM" id="SSF55073">
    <property type="entry name" value="Nucleotide cyclase"/>
    <property type="match status" value="1"/>
</dbReference>
<dbReference type="SMART" id="SM00267">
    <property type="entry name" value="GGDEF"/>
    <property type="match status" value="1"/>
</dbReference>
<protein>
    <submittedName>
        <fullName evidence="3">EAL domain-containing protein</fullName>
    </submittedName>
</protein>
<feature type="domain" description="GGDEF" evidence="2">
    <location>
        <begin position="222"/>
        <end position="356"/>
    </location>
</feature>